<comment type="caution">
    <text evidence="3">The sequence shown here is derived from an EMBL/GenBank/DDBJ whole genome shotgun (WGS) entry which is preliminary data.</text>
</comment>
<sequence length="113" mass="13303">MAIGEDKEELVFDDEEDGEQPTNKGKAIFPVVGMVLTDRKIKFQFFKELMASLWRLVKGVSIKEIGEKRYIFTFYHVLDMRLVLDEGSWLYEKNLLLLKEIKVEDIPLRINLH</sequence>
<keyword evidence="4" id="KW-1185">Reference proteome</keyword>
<dbReference type="Pfam" id="PF14111">
    <property type="entry name" value="DUF4283"/>
    <property type="match status" value="1"/>
</dbReference>
<organism evidence="3 4">
    <name type="scientific">Cuscuta epithymum</name>
    <dbReference type="NCBI Taxonomy" id="186058"/>
    <lineage>
        <taxon>Eukaryota</taxon>
        <taxon>Viridiplantae</taxon>
        <taxon>Streptophyta</taxon>
        <taxon>Embryophyta</taxon>
        <taxon>Tracheophyta</taxon>
        <taxon>Spermatophyta</taxon>
        <taxon>Magnoliopsida</taxon>
        <taxon>eudicotyledons</taxon>
        <taxon>Gunneridae</taxon>
        <taxon>Pentapetalae</taxon>
        <taxon>asterids</taxon>
        <taxon>lamiids</taxon>
        <taxon>Solanales</taxon>
        <taxon>Convolvulaceae</taxon>
        <taxon>Cuscuteae</taxon>
        <taxon>Cuscuta</taxon>
        <taxon>Cuscuta subgen. Cuscuta</taxon>
    </lineage>
</organism>
<name>A0AAV0DUG3_9ASTE</name>
<dbReference type="EMBL" id="CAMAPF010000155">
    <property type="protein sequence ID" value="CAH9109675.1"/>
    <property type="molecule type" value="Genomic_DNA"/>
</dbReference>
<feature type="compositionally biased region" description="Acidic residues" evidence="1">
    <location>
        <begin position="1"/>
        <end position="19"/>
    </location>
</feature>
<reference evidence="3" key="1">
    <citation type="submission" date="2022-07" db="EMBL/GenBank/DDBJ databases">
        <authorList>
            <person name="Macas J."/>
            <person name="Novak P."/>
            <person name="Neumann P."/>
        </authorList>
    </citation>
    <scope>NUCLEOTIDE SEQUENCE</scope>
</reference>
<protein>
    <recommendedName>
        <fullName evidence="2">DUF4283 domain-containing protein</fullName>
    </recommendedName>
</protein>
<dbReference type="Proteomes" id="UP001152523">
    <property type="component" value="Unassembled WGS sequence"/>
</dbReference>
<dbReference type="InterPro" id="IPR025558">
    <property type="entry name" value="DUF4283"/>
</dbReference>
<gene>
    <name evidence="3" type="ORF">CEPIT_LOCUS18880</name>
</gene>
<dbReference type="AlphaFoldDB" id="A0AAV0DUG3"/>
<feature type="domain" description="DUF4283" evidence="2">
    <location>
        <begin position="31"/>
        <end position="100"/>
    </location>
</feature>
<evidence type="ECO:0000259" key="2">
    <source>
        <dbReference type="Pfam" id="PF14111"/>
    </source>
</evidence>
<evidence type="ECO:0000256" key="1">
    <source>
        <dbReference type="SAM" id="MobiDB-lite"/>
    </source>
</evidence>
<feature type="region of interest" description="Disordered" evidence="1">
    <location>
        <begin position="1"/>
        <end position="23"/>
    </location>
</feature>
<accession>A0AAV0DUG3</accession>
<proteinExistence type="predicted"/>
<evidence type="ECO:0000313" key="3">
    <source>
        <dbReference type="EMBL" id="CAH9109675.1"/>
    </source>
</evidence>
<evidence type="ECO:0000313" key="4">
    <source>
        <dbReference type="Proteomes" id="UP001152523"/>
    </source>
</evidence>